<dbReference type="EMBL" id="FTNP01000009">
    <property type="protein sequence ID" value="SIS07419.1"/>
    <property type="molecule type" value="Genomic_DNA"/>
</dbReference>
<gene>
    <name evidence="1" type="ORF">SAMN05421809_3708</name>
</gene>
<protein>
    <submittedName>
        <fullName evidence="1">Uncharacterized protein</fullName>
    </submittedName>
</protein>
<reference evidence="1 2" key="1">
    <citation type="submission" date="2017-01" db="EMBL/GenBank/DDBJ databases">
        <authorList>
            <person name="Mah S.A."/>
            <person name="Swanson W.J."/>
            <person name="Moy G.W."/>
            <person name="Vacquier V.D."/>
        </authorList>
    </citation>
    <scope>NUCLEOTIDE SEQUENCE [LARGE SCALE GENOMIC DNA]</scope>
    <source>
        <strain evidence="1 2">CGMCC 1.8909</strain>
    </source>
</reference>
<dbReference type="AlphaFoldDB" id="A0A1N7G4A4"/>
<organism evidence="1 2">
    <name type="scientific">Natronorubrum daqingense</name>
    <dbReference type="NCBI Taxonomy" id="588898"/>
    <lineage>
        <taxon>Archaea</taxon>
        <taxon>Methanobacteriati</taxon>
        <taxon>Methanobacteriota</taxon>
        <taxon>Stenosarchaea group</taxon>
        <taxon>Halobacteria</taxon>
        <taxon>Halobacteriales</taxon>
        <taxon>Natrialbaceae</taxon>
        <taxon>Natronorubrum</taxon>
    </lineage>
</organism>
<evidence type="ECO:0000313" key="2">
    <source>
        <dbReference type="Proteomes" id="UP000185687"/>
    </source>
</evidence>
<proteinExistence type="predicted"/>
<dbReference type="Proteomes" id="UP000185687">
    <property type="component" value="Unassembled WGS sequence"/>
</dbReference>
<accession>A0A1N7G4A4</accession>
<name>A0A1N7G4A4_9EURY</name>
<keyword evidence="2" id="KW-1185">Reference proteome</keyword>
<evidence type="ECO:0000313" key="1">
    <source>
        <dbReference type="EMBL" id="SIS07419.1"/>
    </source>
</evidence>
<sequence length="96" mass="11333">MEYNIWGNIRIKNIGIYTMLRLVGVCSDCAIRWCVDQLNFYFINIVEGRIAFFTTFSFNRYRGTTAEFFTGEIITIQCCIDAEFIVTNFIILRFTR</sequence>